<dbReference type="PROSITE" id="PS51930">
    <property type="entry name" value="BMC_2"/>
    <property type="match status" value="2"/>
</dbReference>
<dbReference type="CDD" id="cd07053">
    <property type="entry name" value="BMC_PduT_repeat1"/>
    <property type="match status" value="1"/>
</dbReference>
<evidence type="ECO:0008006" key="8">
    <source>
        <dbReference type="Google" id="ProtNLM"/>
    </source>
</evidence>
<sequence>MVNAIGMIELTSIAKGYQVGDAMLKAANVDVLFNRTICPGKFMVMVGGDVAAVEAAVETGLAIGDDTVIDDLLIPNVHQDVFPAISGTRVITETGALGIIETFSVASVIEAADAAVKAANVELIDVHLAMAIGGKGYMTLTGDVAAVTAAIDAGSAVVATRGLLVQKVVIPQPREEILRDKI</sequence>
<evidence type="ECO:0000256" key="2">
    <source>
        <dbReference type="ARBA" id="ARBA00024446"/>
    </source>
</evidence>
<dbReference type="InterPro" id="IPR044872">
    <property type="entry name" value="CcmK/CsoS1_BMC"/>
</dbReference>
<accession>A0ABN8EH83</accession>
<comment type="caution">
    <text evidence="6">The sequence shown here is derived from an EMBL/GenBank/DDBJ whole genome shotgun (WGS) entry which is preliminary data.</text>
</comment>
<proteinExistence type="inferred from homology"/>
<gene>
    <name evidence="6" type="ORF">SIN8267_00521</name>
</gene>
<evidence type="ECO:0000313" key="6">
    <source>
        <dbReference type="EMBL" id="CAH0990429.1"/>
    </source>
</evidence>
<dbReference type="InterPro" id="IPR050575">
    <property type="entry name" value="BMC_shell"/>
</dbReference>
<keyword evidence="7" id="KW-1185">Reference proteome</keyword>
<dbReference type="Proteomes" id="UP000838100">
    <property type="component" value="Unassembled WGS sequence"/>
</dbReference>
<evidence type="ECO:0000256" key="3">
    <source>
        <dbReference type="PROSITE-ProRule" id="PRU01278"/>
    </source>
</evidence>
<dbReference type="CDD" id="cd07054">
    <property type="entry name" value="BMC_PduT_repeat2"/>
    <property type="match status" value="1"/>
</dbReference>
<feature type="domain" description="BMC circularly permuted" evidence="5">
    <location>
        <begin position="58"/>
        <end position="164"/>
    </location>
</feature>
<dbReference type="PANTHER" id="PTHR33941">
    <property type="entry name" value="PROPANEDIOL UTILIZATION PROTEIN PDUA"/>
    <property type="match status" value="1"/>
</dbReference>
<dbReference type="InterPro" id="IPR037233">
    <property type="entry name" value="CcmK-like_sf"/>
</dbReference>
<reference evidence="6" key="1">
    <citation type="submission" date="2021-12" db="EMBL/GenBank/DDBJ databases">
        <authorList>
            <person name="Rodrigo-Torres L."/>
            <person name="Arahal R. D."/>
            <person name="Lucena T."/>
        </authorList>
    </citation>
    <scope>NUCLEOTIDE SEQUENCE</scope>
    <source>
        <strain evidence="6">CECT 8267</strain>
    </source>
</reference>
<feature type="domain" description="BMC" evidence="4">
    <location>
        <begin position="4"/>
        <end position="86"/>
    </location>
</feature>
<comment type="similarity">
    <text evidence="3">Belongs to the bacterial microcompartments protein family.</text>
</comment>
<dbReference type="InterPro" id="IPR044870">
    <property type="entry name" value="BMC_CP"/>
</dbReference>
<dbReference type="Gene3D" id="3.30.70.1710">
    <property type="match status" value="2"/>
</dbReference>
<dbReference type="PANTHER" id="PTHR33941:SF11">
    <property type="entry name" value="BACTERIAL MICROCOMPARTMENT SHELL PROTEIN PDUJ"/>
    <property type="match status" value="1"/>
</dbReference>
<dbReference type="SMART" id="SM00877">
    <property type="entry name" value="BMC"/>
    <property type="match status" value="2"/>
</dbReference>
<evidence type="ECO:0000259" key="5">
    <source>
        <dbReference type="PROSITE" id="PS51931"/>
    </source>
</evidence>
<dbReference type="SUPFAM" id="SSF143414">
    <property type="entry name" value="CcmK-like"/>
    <property type="match status" value="2"/>
</dbReference>
<name>A0ABN8EH83_9GAMM</name>
<evidence type="ECO:0000259" key="4">
    <source>
        <dbReference type="PROSITE" id="PS51930"/>
    </source>
</evidence>
<dbReference type="RefSeq" id="WP_237443115.1">
    <property type="nucleotide sequence ID" value="NZ_CAKLPX010000001.1"/>
</dbReference>
<dbReference type="Pfam" id="PF00936">
    <property type="entry name" value="BMC"/>
    <property type="match status" value="2"/>
</dbReference>
<dbReference type="EMBL" id="CAKLPX010000001">
    <property type="protein sequence ID" value="CAH0990429.1"/>
    <property type="molecule type" value="Genomic_DNA"/>
</dbReference>
<evidence type="ECO:0000256" key="1">
    <source>
        <dbReference type="ARBA" id="ARBA00024322"/>
    </source>
</evidence>
<dbReference type="PIRSF" id="PIRSF034834">
    <property type="entry name" value="PduT"/>
    <property type="match status" value="1"/>
</dbReference>
<keyword evidence="2" id="KW-1283">Bacterial microcompartment</keyword>
<protein>
    <recommendedName>
        <fullName evidence="8">BMC domain-containing protein</fullName>
    </recommendedName>
</protein>
<evidence type="ECO:0000313" key="7">
    <source>
        <dbReference type="Proteomes" id="UP000838100"/>
    </source>
</evidence>
<dbReference type="InterPro" id="IPR000249">
    <property type="entry name" value="BMC_dom"/>
</dbReference>
<dbReference type="InterPro" id="IPR011238">
    <property type="entry name" value="Micro_shell_prot_PduT"/>
</dbReference>
<feature type="domain" description="BMC" evidence="4">
    <location>
        <begin position="96"/>
        <end position="182"/>
    </location>
</feature>
<organism evidence="6 7">
    <name type="scientific">Sinobacterium norvegicum</name>
    <dbReference type="NCBI Taxonomy" id="1641715"/>
    <lineage>
        <taxon>Bacteria</taxon>
        <taxon>Pseudomonadati</taxon>
        <taxon>Pseudomonadota</taxon>
        <taxon>Gammaproteobacteria</taxon>
        <taxon>Cellvibrionales</taxon>
        <taxon>Spongiibacteraceae</taxon>
        <taxon>Sinobacterium</taxon>
    </lineage>
</organism>
<comment type="subcellular location">
    <subcellularLocation>
        <location evidence="1">Bacterial microcompartment</location>
    </subcellularLocation>
</comment>
<dbReference type="PROSITE" id="PS51931">
    <property type="entry name" value="BMC_CP"/>
    <property type="match status" value="1"/>
</dbReference>